<dbReference type="HOGENOM" id="CLU_039613_16_4_5"/>
<dbReference type="PANTHER" id="PTHR30537">
    <property type="entry name" value="HTH-TYPE TRANSCRIPTIONAL REGULATOR"/>
    <property type="match status" value="1"/>
</dbReference>
<keyword evidence="4" id="KW-0804">Transcription</keyword>
<dbReference type="Gene3D" id="3.40.190.290">
    <property type="match status" value="1"/>
</dbReference>
<name>F6F3Y3_SPHCR</name>
<evidence type="ECO:0000256" key="4">
    <source>
        <dbReference type="ARBA" id="ARBA00023163"/>
    </source>
</evidence>
<dbReference type="RefSeq" id="WP_013849374.1">
    <property type="nucleotide sequence ID" value="NC_015594.1"/>
</dbReference>
<dbReference type="Proteomes" id="UP000007150">
    <property type="component" value="Chromosome 2"/>
</dbReference>
<dbReference type="GO" id="GO:0003700">
    <property type="term" value="F:DNA-binding transcription factor activity"/>
    <property type="evidence" value="ECO:0007669"/>
    <property type="project" value="InterPro"/>
</dbReference>
<keyword evidence="2" id="KW-0805">Transcription regulation</keyword>
<dbReference type="InterPro" id="IPR000847">
    <property type="entry name" value="LysR_HTH_N"/>
</dbReference>
<dbReference type="GO" id="GO:0006351">
    <property type="term" value="P:DNA-templated transcription"/>
    <property type="evidence" value="ECO:0007669"/>
    <property type="project" value="TreeGrafter"/>
</dbReference>
<evidence type="ECO:0000256" key="2">
    <source>
        <dbReference type="ARBA" id="ARBA00023015"/>
    </source>
</evidence>
<dbReference type="SUPFAM" id="SSF46785">
    <property type="entry name" value="Winged helix' DNA-binding domain"/>
    <property type="match status" value="1"/>
</dbReference>
<protein>
    <submittedName>
        <fullName evidence="6">Transcriptional regulator, LysR family</fullName>
    </submittedName>
</protein>
<dbReference type="InterPro" id="IPR036388">
    <property type="entry name" value="WH-like_DNA-bd_sf"/>
</dbReference>
<dbReference type="KEGG" id="sch:Sphch_3555"/>
<dbReference type="GO" id="GO:0043565">
    <property type="term" value="F:sequence-specific DNA binding"/>
    <property type="evidence" value="ECO:0007669"/>
    <property type="project" value="TreeGrafter"/>
</dbReference>
<dbReference type="EMBL" id="CP002799">
    <property type="protein sequence ID" value="AEG51145.1"/>
    <property type="molecule type" value="Genomic_DNA"/>
</dbReference>
<evidence type="ECO:0000256" key="1">
    <source>
        <dbReference type="ARBA" id="ARBA00009437"/>
    </source>
</evidence>
<reference evidence="6 7" key="1">
    <citation type="submission" date="2011-05" db="EMBL/GenBank/DDBJ databases">
        <title>Complete sequence of chromosome 2 of Sphingobium chlorophenolicum L-1.</title>
        <authorList>
            <consortium name="US DOE Joint Genome Institute"/>
            <person name="Lucas S."/>
            <person name="Han J."/>
            <person name="Lapidus A."/>
            <person name="Cheng J.-F."/>
            <person name="Goodwin L."/>
            <person name="Pitluck S."/>
            <person name="Peters L."/>
            <person name="Daligault H."/>
            <person name="Han C."/>
            <person name="Tapia R."/>
            <person name="Land M."/>
            <person name="Hauser L."/>
            <person name="Kyrpides N."/>
            <person name="Ivanova N."/>
            <person name="Pagani I."/>
            <person name="Turner P."/>
            <person name="Copley S."/>
            <person name="Woyke T."/>
        </authorList>
    </citation>
    <scope>NUCLEOTIDE SEQUENCE [LARGE SCALE GENOMIC DNA]</scope>
    <source>
        <strain evidence="6 7">L-1</strain>
    </source>
</reference>
<feature type="domain" description="HTH lysR-type" evidence="5">
    <location>
        <begin position="1"/>
        <end position="59"/>
    </location>
</feature>
<dbReference type="FunFam" id="1.10.10.10:FF:000001">
    <property type="entry name" value="LysR family transcriptional regulator"/>
    <property type="match status" value="1"/>
</dbReference>
<proteinExistence type="inferred from homology"/>
<dbReference type="Pfam" id="PF03466">
    <property type="entry name" value="LysR_substrate"/>
    <property type="match status" value="1"/>
</dbReference>
<sequence>MDRLTGFEVFVAIVDSGSFSRAAERLAMSPTMVSTHLARLEDRLGTRLIHRTTRRFALTPQGHVFLEEARAILEAVDQAESRMRMSDMGPSGRVALDAPGAIGLRFVVPALPQLRALHPRIMLELSVGDRSMMFRPEGFDMLIRVGVPAEGRGEVINLGRTRFVQVASPDYLARRGEPGTPDDLHDHDCVLYATVDRPVGQWRFVRGKERRSLRPASVATFNHGDAIAAAAVAGVGVAQTLEMLVAPELASGRLKPVLTEWNRESVDIQLFIPQDRMKRQAVRAVADFLRNGVDWAEPQNPRA</sequence>
<dbReference type="InterPro" id="IPR036390">
    <property type="entry name" value="WH_DNA-bd_sf"/>
</dbReference>
<dbReference type="CDD" id="cd08422">
    <property type="entry name" value="PBP2_CrgA_like"/>
    <property type="match status" value="1"/>
</dbReference>
<evidence type="ECO:0000313" key="7">
    <source>
        <dbReference type="Proteomes" id="UP000007150"/>
    </source>
</evidence>
<dbReference type="PROSITE" id="PS50931">
    <property type="entry name" value="HTH_LYSR"/>
    <property type="match status" value="1"/>
</dbReference>
<comment type="similarity">
    <text evidence="1">Belongs to the LysR transcriptional regulatory family.</text>
</comment>
<keyword evidence="3" id="KW-0238">DNA-binding</keyword>
<dbReference type="Gene3D" id="1.10.10.10">
    <property type="entry name" value="Winged helix-like DNA-binding domain superfamily/Winged helix DNA-binding domain"/>
    <property type="match status" value="1"/>
</dbReference>
<evidence type="ECO:0000256" key="3">
    <source>
        <dbReference type="ARBA" id="ARBA00023125"/>
    </source>
</evidence>
<evidence type="ECO:0000313" key="6">
    <source>
        <dbReference type="EMBL" id="AEG51145.1"/>
    </source>
</evidence>
<accession>F6F3Y3</accession>
<dbReference type="SUPFAM" id="SSF53850">
    <property type="entry name" value="Periplasmic binding protein-like II"/>
    <property type="match status" value="1"/>
</dbReference>
<gene>
    <name evidence="6" type="ORF">Sphch_3555</name>
</gene>
<keyword evidence="7" id="KW-1185">Reference proteome</keyword>
<organism evidence="6 7">
    <name type="scientific">Sphingobium chlorophenolicum L-1</name>
    <dbReference type="NCBI Taxonomy" id="690566"/>
    <lineage>
        <taxon>Bacteria</taxon>
        <taxon>Pseudomonadati</taxon>
        <taxon>Pseudomonadota</taxon>
        <taxon>Alphaproteobacteria</taxon>
        <taxon>Sphingomonadales</taxon>
        <taxon>Sphingomonadaceae</taxon>
        <taxon>Sphingobium</taxon>
    </lineage>
</organism>
<evidence type="ECO:0000259" key="5">
    <source>
        <dbReference type="PROSITE" id="PS50931"/>
    </source>
</evidence>
<dbReference type="STRING" id="690566.Sphch_3555"/>
<dbReference type="PANTHER" id="PTHR30537:SF58">
    <property type="entry name" value="HTH-TYPE TRANSCRIPTIONAL REGULATOR PERR"/>
    <property type="match status" value="1"/>
</dbReference>
<dbReference type="InterPro" id="IPR005119">
    <property type="entry name" value="LysR_subst-bd"/>
</dbReference>
<dbReference type="AlphaFoldDB" id="F6F3Y3"/>
<dbReference type="InterPro" id="IPR058163">
    <property type="entry name" value="LysR-type_TF_proteobact-type"/>
</dbReference>
<dbReference type="Pfam" id="PF00126">
    <property type="entry name" value="HTH_1"/>
    <property type="match status" value="1"/>
</dbReference>